<keyword evidence="6" id="KW-1185">Reference proteome</keyword>
<dbReference type="HOGENOM" id="CLU_2294384_0_0_1"/>
<protein>
    <submittedName>
        <fullName evidence="4">Predicted protein</fullName>
    </submittedName>
</protein>
<dbReference type="Gene3D" id="2.30.30.40">
    <property type="entry name" value="SH3 Domains"/>
    <property type="match status" value="1"/>
</dbReference>
<evidence type="ECO:0000313" key="5">
    <source>
        <dbReference type="EnsemblMetazoa" id="CPIJ004479-PA"/>
    </source>
</evidence>
<dbReference type="InParanoid" id="B0WBI1"/>
<dbReference type="EMBL" id="DS231879">
    <property type="protein sequence ID" value="EDS42420.1"/>
    <property type="molecule type" value="Genomic_DNA"/>
</dbReference>
<organism>
    <name type="scientific">Culex quinquefasciatus</name>
    <name type="common">Southern house mosquito</name>
    <name type="synonym">Culex pungens</name>
    <dbReference type="NCBI Taxonomy" id="7176"/>
    <lineage>
        <taxon>Eukaryota</taxon>
        <taxon>Metazoa</taxon>
        <taxon>Ecdysozoa</taxon>
        <taxon>Arthropoda</taxon>
        <taxon>Hexapoda</taxon>
        <taxon>Insecta</taxon>
        <taxon>Pterygota</taxon>
        <taxon>Neoptera</taxon>
        <taxon>Endopterygota</taxon>
        <taxon>Diptera</taxon>
        <taxon>Nematocera</taxon>
        <taxon>Culicoidea</taxon>
        <taxon>Culicidae</taxon>
        <taxon>Culicinae</taxon>
        <taxon>Culicini</taxon>
        <taxon>Culex</taxon>
        <taxon>Culex</taxon>
    </lineage>
</organism>
<dbReference type="InterPro" id="IPR036028">
    <property type="entry name" value="SH3-like_dom_sf"/>
</dbReference>
<dbReference type="Proteomes" id="UP000002320">
    <property type="component" value="Unassembled WGS sequence"/>
</dbReference>
<dbReference type="InterPro" id="IPR001452">
    <property type="entry name" value="SH3_domain"/>
</dbReference>
<proteinExistence type="predicted"/>
<dbReference type="Pfam" id="PF00018">
    <property type="entry name" value="SH3_1"/>
    <property type="match status" value="1"/>
</dbReference>
<dbReference type="VEuPathDB" id="VectorBase:CPIJ004479"/>
<sequence length="101" mass="11246">MFTYAQLVATGGVEAKEESAEDWPQIDPPMDQWPPLVQQDKKCLAMRAFTPATGDKLQIKRGDMITILSMDPGKEWWTGLLNGRTGTFPKSHVLLVESKGL</sequence>
<gene>
    <name evidence="5" type="primary">6035957</name>
    <name evidence="4" type="ORF">CpipJ_CPIJ004479</name>
</gene>
<reference evidence="5" key="2">
    <citation type="submission" date="2020-05" db="UniProtKB">
        <authorList>
            <consortium name="EnsemblMetazoa"/>
        </authorList>
    </citation>
    <scope>IDENTIFICATION</scope>
    <source>
        <strain evidence="5">JHB</strain>
    </source>
</reference>
<dbReference type="AlphaFoldDB" id="B0WBI1"/>
<evidence type="ECO:0000259" key="3">
    <source>
        <dbReference type="PROSITE" id="PS50002"/>
    </source>
</evidence>
<name>B0WBI1_CULQU</name>
<feature type="domain" description="SH3" evidence="3">
    <location>
        <begin position="38"/>
        <end position="98"/>
    </location>
</feature>
<evidence type="ECO:0000313" key="4">
    <source>
        <dbReference type="EMBL" id="EDS42420.1"/>
    </source>
</evidence>
<dbReference type="PROSITE" id="PS50002">
    <property type="entry name" value="SH3"/>
    <property type="match status" value="1"/>
</dbReference>
<accession>B0WBI1</accession>
<dbReference type="EnsemblMetazoa" id="CPIJ004479-RA">
    <property type="protein sequence ID" value="CPIJ004479-PA"/>
    <property type="gene ID" value="CPIJ004479"/>
</dbReference>
<evidence type="ECO:0000313" key="6">
    <source>
        <dbReference type="Proteomes" id="UP000002320"/>
    </source>
</evidence>
<dbReference type="SMART" id="SM00326">
    <property type="entry name" value="SH3"/>
    <property type="match status" value="1"/>
</dbReference>
<evidence type="ECO:0000256" key="2">
    <source>
        <dbReference type="PROSITE-ProRule" id="PRU00192"/>
    </source>
</evidence>
<dbReference type="SUPFAM" id="SSF50044">
    <property type="entry name" value="SH3-domain"/>
    <property type="match status" value="1"/>
</dbReference>
<reference evidence="4" key="1">
    <citation type="submission" date="2007-03" db="EMBL/GenBank/DDBJ databases">
        <title>Annotation of Culex pipiens quinquefasciatus.</title>
        <authorList>
            <consortium name="The Broad Institute Genome Sequencing Platform"/>
            <person name="Atkinson P.W."/>
            <person name="Hemingway J."/>
            <person name="Christensen B.M."/>
            <person name="Higgs S."/>
            <person name="Kodira C."/>
            <person name="Hannick L."/>
            <person name="Megy K."/>
            <person name="O'Leary S."/>
            <person name="Pearson M."/>
            <person name="Haas B.J."/>
            <person name="Mauceli E."/>
            <person name="Wortman J.R."/>
            <person name="Lee N.H."/>
            <person name="Guigo R."/>
            <person name="Stanke M."/>
            <person name="Alvarado L."/>
            <person name="Amedeo P."/>
            <person name="Antoine C.H."/>
            <person name="Arensburger P."/>
            <person name="Bidwell S.L."/>
            <person name="Crawford M."/>
            <person name="Camaro F."/>
            <person name="Devon K."/>
            <person name="Engels R."/>
            <person name="Hammond M."/>
            <person name="Howarth C."/>
            <person name="Koehrsen M."/>
            <person name="Lawson D."/>
            <person name="Montgomery P."/>
            <person name="Nene V."/>
            <person name="Nusbaum C."/>
            <person name="Puiu D."/>
            <person name="Romero-Severson J."/>
            <person name="Severson D.W."/>
            <person name="Shumway M."/>
            <person name="Sisk P."/>
            <person name="Stolte C."/>
            <person name="Zeng Q."/>
            <person name="Eisenstadt E."/>
            <person name="Fraser-Liggett C."/>
            <person name="Strausberg R."/>
            <person name="Galagan J."/>
            <person name="Birren B."/>
            <person name="Collins F.H."/>
        </authorList>
    </citation>
    <scope>NUCLEOTIDE SEQUENCE [LARGE SCALE GENOMIC DNA]</scope>
    <source>
        <strain evidence="4">JHB</strain>
    </source>
</reference>
<evidence type="ECO:0000256" key="1">
    <source>
        <dbReference type="ARBA" id="ARBA00022443"/>
    </source>
</evidence>
<keyword evidence="1 2" id="KW-0728">SH3 domain</keyword>
<dbReference type="KEGG" id="cqu:CpipJ_CPIJ004479"/>